<keyword evidence="5 8" id="KW-0413">Isomerase</keyword>
<protein>
    <recommendedName>
        <fullName evidence="7 8">Glutamate racemase</fullName>
        <ecNumber evidence="2 8">5.1.1.3</ecNumber>
    </recommendedName>
</protein>
<dbReference type="FunFam" id="3.40.50.1860:FF:000002">
    <property type="entry name" value="Glutamate racemase"/>
    <property type="match status" value="1"/>
</dbReference>
<name>A0AAX3N636_9BACL</name>
<dbReference type="EMBL" id="CP118108">
    <property type="protein sequence ID" value="WDI04817.1"/>
    <property type="molecule type" value="Genomic_DNA"/>
</dbReference>
<evidence type="ECO:0000313" key="11">
    <source>
        <dbReference type="Proteomes" id="UP001220962"/>
    </source>
</evidence>
<dbReference type="Pfam" id="PF01177">
    <property type="entry name" value="Asp_Glu_race"/>
    <property type="match status" value="1"/>
</dbReference>
<dbReference type="NCBIfam" id="NF002035">
    <property type="entry name" value="PRK00865.1-3"/>
    <property type="match status" value="1"/>
</dbReference>
<feature type="binding site" evidence="8">
    <location>
        <begin position="9"/>
        <end position="10"/>
    </location>
    <ligand>
        <name>substrate</name>
    </ligand>
</feature>
<dbReference type="Proteomes" id="UP001220962">
    <property type="component" value="Chromosome"/>
</dbReference>
<feature type="binding site" evidence="8">
    <location>
        <begin position="73"/>
        <end position="74"/>
    </location>
    <ligand>
        <name>substrate</name>
    </ligand>
</feature>
<feature type="active site" description="Proton donor/acceptor" evidence="8">
    <location>
        <position position="183"/>
    </location>
</feature>
<feature type="binding site" evidence="8">
    <location>
        <begin position="41"/>
        <end position="42"/>
    </location>
    <ligand>
        <name>substrate</name>
    </ligand>
</feature>
<dbReference type="InterPro" id="IPR004391">
    <property type="entry name" value="Glu_race"/>
</dbReference>
<evidence type="ECO:0000256" key="6">
    <source>
        <dbReference type="ARBA" id="ARBA00023316"/>
    </source>
</evidence>
<dbReference type="EMBL" id="CP118101">
    <property type="protein sequence ID" value="WDH85067.1"/>
    <property type="molecule type" value="Genomic_DNA"/>
</dbReference>
<dbReference type="GO" id="GO:0008881">
    <property type="term" value="F:glutamate racemase activity"/>
    <property type="evidence" value="ECO:0007669"/>
    <property type="project" value="UniProtKB-UniRule"/>
</dbReference>
<comment type="function">
    <text evidence="8">Provides the (R)-glutamate required for cell wall biosynthesis.</text>
</comment>
<evidence type="ECO:0000256" key="2">
    <source>
        <dbReference type="ARBA" id="ARBA00013090"/>
    </source>
</evidence>
<dbReference type="HAMAP" id="MF_00258">
    <property type="entry name" value="Glu_racemase"/>
    <property type="match status" value="1"/>
</dbReference>
<feature type="active site" description="Proton donor/acceptor" evidence="8">
    <location>
        <position position="72"/>
    </location>
</feature>
<dbReference type="PROSITE" id="PS00923">
    <property type="entry name" value="ASP_GLU_RACEMASE_1"/>
    <property type="match status" value="1"/>
</dbReference>
<dbReference type="SUPFAM" id="SSF53681">
    <property type="entry name" value="Aspartate/glutamate racemase"/>
    <property type="match status" value="2"/>
</dbReference>
<proteinExistence type="inferred from homology"/>
<dbReference type="EC" id="5.1.1.3" evidence="2 8"/>
<organism evidence="9 11">
    <name type="scientific">Paenibacillus urinalis</name>
    <dbReference type="NCBI Taxonomy" id="521520"/>
    <lineage>
        <taxon>Bacteria</taxon>
        <taxon>Bacillati</taxon>
        <taxon>Bacillota</taxon>
        <taxon>Bacilli</taxon>
        <taxon>Bacillales</taxon>
        <taxon>Paenibacillaceae</taxon>
        <taxon>Paenibacillus</taxon>
    </lineage>
</organism>
<gene>
    <name evidence="9" type="primary">racE</name>
    <name evidence="8" type="synonym">murI</name>
    <name evidence="9" type="ORF">PUW23_08915</name>
    <name evidence="10" type="ORF">PUW25_08610</name>
</gene>
<dbReference type="Proteomes" id="UP001221519">
    <property type="component" value="Chromosome"/>
</dbReference>
<evidence type="ECO:0000256" key="4">
    <source>
        <dbReference type="ARBA" id="ARBA00022984"/>
    </source>
</evidence>
<feature type="binding site" evidence="8">
    <location>
        <begin position="184"/>
        <end position="185"/>
    </location>
    <ligand>
        <name>substrate</name>
    </ligand>
</feature>
<dbReference type="PROSITE" id="PS00924">
    <property type="entry name" value="ASP_GLU_RACEMASE_2"/>
    <property type="match status" value="1"/>
</dbReference>
<dbReference type="RefSeq" id="WP_047910222.1">
    <property type="nucleotide sequence ID" value="NZ_CP118101.1"/>
</dbReference>
<comment type="pathway">
    <text evidence="8">Cell wall biogenesis; peptidoglycan biosynthesis.</text>
</comment>
<evidence type="ECO:0000256" key="1">
    <source>
        <dbReference type="ARBA" id="ARBA00001602"/>
    </source>
</evidence>
<keyword evidence="12" id="KW-1185">Reference proteome</keyword>
<keyword evidence="4 8" id="KW-0573">Peptidoglycan synthesis</keyword>
<dbReference type="PANTHER" id="PTHR21198:SF2">
    <property type="entry name" value="GLUTAMATE RACEMASE"/>
    <property type="match status" value="1"/>
</dbReference>
<evidence type="ECO:0000313" key="12">
    <source>
        <dbReference type="Proteomes" id="UP001221519"/>
    </source>
</evidence>
<evidence type="ECO:0000256" key="8">
    <source>
        <dbReference type="HAMAP-Rule" id="MF_00258"/>
    </source>
</evidence>
<evidence type="ECO:0000313" key="9">
    <source>
        <dbReference type="EMBL" id="WDH85067.1"/>
    </source>
</evidence>
<evidence type="ECO:0000256" key="5">
    <source>
        <dbReference type="ARBA" id="ARBA00023235"/>
    </source>
</evidence>
<dbReference type="NCBIfam" id="TIGR00067">
    <property type="entry name" value="glut_race"/>
    <property type="match status" value="1"/>
</dbReference>
<keyword evidence="6 8" id="KW-0961">Cell wall biogenesis/degradation</keyword>
<dbReference type="Gene3D" id="3.40.50.1860">
    <property type="match status" value="2"/>
</dbReference>
<dbReference type="InterPro" id="IPR033134">
    <property type="entry name" value="Asp/Glu_racemase_AS_2"/>
</dbReference>
<comment type="similarity">
    <text evidence="8">Belongs to the aspartate/glutamate racemases family.</text>
</comment>
<dbReference type="PANTHER" id="PTHR21198">
    <property type="entry name" value="GLUTAMATE RACEMASE"/>
    <property type="match status" value="1"/>
</dbReference>
<comment type="catalytic activity">
    <reaction evidence="1 8">
        <text>L-glutamate = D-glutamate</text>
        <dbReference type="Rhea" id="RHEA:12813"/>
        <dbReference type="ChEBI" id="CHEBI:29985"/>
        <dbReference type="ChEBI" id="CHEBI:29986"/>
        <dbReference type="EC" id="5.1.1.3"/>
    </reaction>
</comment>
<accession>A0AAX3N636</accession>
<dbReference type="InterPro" id="IPR018187">
    <property type="entry name" value="Asp/Glu_racemase_AS_1"/>
</dbReference>
<dbReference type="InterPro" id="IPR015942">
    <property type="entry name" value="Asp/Glu/hydantoin_racemase"/>
</dbReference>
<evidence type="ECO:0000256" key="3">
    <source>
        <dbReference type="ARBA" id="ARBA00022960"/>
    </source>
</evidence>
<dbReference type="GO" id="GO:0009252">
    <property type="term" value="P:peptidoglycan biosynthetic process"/>
    <property type="evidence" value="ECO:0007669"/>
    <property type="project" value="UniProtKB-UniRule"/>
</dbReference>
<sequence>MQQAIAILDSGVGGLTVAKEVMRQLPREKVIYFGDTARTPYGPRSSEEVKQFTEQIVDFLIQFDPKVIVIACNTATAAALDHISQKVDIPVIGVIHPGARAAITATKTGNIGVIGTMGTINSGAYTTALKQLSPYINVMSQACPALVPLVEQGDFRSEHTRSTVSESLNGMKDKPIDTLILGCTHYPFLMEPIGQAMGPHVKLISSADETARETSTILYDKGKLAIGDETPVHQFFCSGDPVMFQSIARSWLGEQIRNTPVVWQVSKL</sequence>
<reference evidence="9 12" key="1">
    <citation type="submission" date="2023-02" db="EMBL/GenBank/DDBJ databases">
        <title>Pathogen: clinical or host-associated sample.</title>
        <authorList>
            <person name="Hergert J."/>
            <person name="Casey R."/>
            <person name="Wagner J."/>
            <person name="Young E.L."/>
            <person name="Oakeson K.F."/>
        </authorList>
    </citation>
    <scope>NUCLEOTIDE SEQUENCE</scope>
    <source>
        <strain evidence="10 12">2022CK-00829</strain>
        <strain evidence="9">2022CK-00830</strain>
    </source>
</reference>
<dbReference type="GO" id="GO:0008360">
    <property type="term" value="P:regulation of cell shape"/>
    <property type="evidence" value="ECO:0007669"/>
    <property type="project" value="UniProtKB-KW"/>
</dbReference>
<evidence type="ECO:0000256" key="7">
    <source>
        <dbReference type="ARBA" id="ARBA00070053"/>
    </source>
</evidence>
<dbReference type="GO" id="GO:0042802">
    <property type="term" value="F:identical protein binding"/>
    <property type="evidence" value="ECO:0007669"/>
    <property type="project" value="UniProtKB-ARBA"/>
</dbReference>
<dbReference type="AlphaFoldDB" id="A0AAX3N636"/>
<dbReference type="GO" id="GO:0071555">
    <property type="term" value="P:cell wall organization"/>
    <property type="evidence" value="ECO:0007669"/>
    <property type="project" value="UniProtKB-KW"/>
</dbReference>
<keyword evidence="3 8" id="KW-0133">Cell shape</keyword>
<dbReference type="InterPro" id="IPR001920">
    <property type="entry name" value="Asp/Glu_race"/>
</dbReference>
<evidence type="ECO:0000313" key="10">
    <source>
        <dbReference type="EMBL" id="WDI04817.1"/>
    </source>
</evidence>